<evidence type="ECO:0000313" key="6">
    <source>
        <dbReference type="Proteomes" id="UP000001975"/>
    </source>
</evidence>
<evidence type="ECO:0000259" key="4">
    <source>
        <dbReference type="Pfam" id="PF22725"/>
    </source>
</evidence>
<gene>
    <name evidence="5" type="ordered locus">HQ_3202A</name>
</gene>
<evidence type="ECO:0000313" key="5">
    <source>
        <dbReference type="EMBL" id="CAJ53301.2"/>
    </source>
</evidence>
<dbReference type="EMBL" id="AM180088">
    <property type="protein sequence ID" value="CAJ53301.2"/>
    <property type="molecule type" value="Genomic_DNA"/>
</dbReference>
<dbReference type="PANTHER" id="PTHR43818">
    <property type="entry name" value="BCDNA.GH03377"/>
    <property type="match status" value="1"/>
</dbReference>
<evidence type="ECO:0000256" key="1">
    <source>
        <dbReference type="ARBA" id="ARBA00023002"/>
    </source>
</evidence>
<keyword evidence="1" id="KW-0560">Oxidoreductase</keyword>
<dbReference type="Gene3D" id="3.40.50.720">
    <property type="entry name" value="NAD(P)-binding Rossmann-like Domain"/>
    <property type="match status" value="1"/>
</dbReference>
<dbReference type="AlphaFoldDB" id="Q18FF6"/>
<dbReference type="KEGG" id="hwa:HQ_3202A"/>
<dbReference type="Gene3D" id="3.30.360.10">
    <property type="entry name" value="Dihydrodipicolinate Reductase, domain 2"/>
    <property type="match status" value="1"/>
</dbReference>
<accession>Q18FF6</accession>
<reference evidence="5 6" key="1">
    <citation type="journal article" date="2006" name="BMC Genomics">
        <title>The genome of the square archaeon Haloquadratum walsbyi: life at the limits of water activity.</title>
        <authorList>
            <person name="Bolhuis H.H."/>
            <person name="Palm P.P."/>
            <person name="Wende A.W."/>
            <person name="Falb M.M."/>
            <person name="Rampp M.M."/>
            <person name="Rodriguez-Valera F.F."/>
            <person name="Pfeiffer F.F."/>
            <person name="Oesterhelt D.D."/>
        </authorList>
    </citation>
    <scope>NUCLEOTIDE SEQUENCE [LARGE SCALE GENOMIC DNA]</scope>
    <source>
        <strain evidence="6">DSM 16790 / HBSQ001</strain>
    </source>
</reference>
<dbReference type="InterPro" id="IPR000683">
    <property type="entry name" value="Gfo/Idh/MocA-like_OxRdtase_N"/>
</dbReference>
<dbReference type="InterPro" id="IPR055170">
    <property type="entry name" value="GFO_IDH_MocA-like_dom"/>
</dbReference>
<dbReference type="GeneID" id="4194027"/>
<dbReference type="InterPro" id="IPR050463">
    <property type="entry name" value="Gfo/Idh/MocA_oxidrdct_glycsds"/>
</dbReference>
<dbReference type="eggNOG" id="arCOG01622">
    <property type="taxonomic scope" value="Archaea"/>
</dbReference>
<feature type="domain" description="GFO/IDH/MocA-like oxidoreductase" evidence="4">
    <location>
        <begin position="187"/>
        <end position="311"/>
    </location>
</feature>
<keyword evidence="6" id="KW-1185">Reference proteome</keyword>
<proteinExistence type="predicted"/>
<dbReference type="Proteomes" id="UP000001975">
    <property type="component" value="Chromosome"/>
</dbReference>
<dbReference type="Pfam" id="PF22725">
    <property type="entry name" value="GFO_IDH_MocA_C3"/>
    <property type="match status" value="1"/>
</dbReference>
<dbReference type="Pfam" id="PF01408">
    <property type="entry name" value="GFO_IDH_MocA"/>
    <property type="match status" value="1"/>
</dbReference>
<dbReference type="SUPFAM" id="SSF55347">
    <property type="entry name" value="Glyceraldehyde-3-phosphate dehydrogenase-like, C-terminal domain"/>
    <property type="match status" value="1"/>
</dbReference>
<feature type="compositionally biased region" description="Polar residues" evidence="2">
    <location>
        <begin position="104"/>
        <end position="113"/>
    </location>
</feature>
<dbReference type="RefSeq" id="WP_048066829.1">
    <property type="nucleotide sequence ID" value="NC_008212.1"/>
</dbReference>
<evidence type="ECO:0000256" key="2">
    <source>
        <dbReference type="SAM" id="MobiDB-lite"/>
    </source>
</evidence>
<dbReference type="HOGENOM" id="CLU_023194_5_1_2"/>
<protein>
    <submittedName>
        <fullName evidence="5">GFO family oxidoreductase</fullName>
    </submittedName>
</protein>
<sequence>MVRSTLSAIESHTRQIETTETVRYAVIGLGWWATEMALPALTAADNATVTTLVAEENINTDTQELARRYGADTTMTSEQFLSLETDTGEQHNLIDSTSSSSSSGNESNKPANNSIIDTDVYDAVYIATPNAAHLPYARIAAAQEKAVLCEKPIEANVERGNKLRTHCQQANVPLMIAYRVQMHPLVKYARELIDQGDIGDVTVIQSHHTQPLLKMHPDTNQWRLDPAQTGYGTAIMDLGVYTINTARFLLDADPIAVSAVTLADTPGFEAVPDDRAAAILSFPDGVQLVANTTQRGQHGSGMKIIGTQGSLDLQGIFRGQCSLTVAAGDIEGTFEHTQFTLHDEMTAVFEYFADCLLTDKSVSPDGAEAIADLSVMRAMYADGDGNGNDGGSANHAVSYPEFV</sequence>
<organism evidence="5 6">
    <name type="scientific">Haloquadratum walsbyi (strain DSM 16790 / HBSQ001)</name>
    <dbReference type="NCBI Taxonomy" id="362976"/>
    <lineage>
        <taxon>Archaea</taxon>
        <taxon>Methanobacteriati</taxon>
        <taxon>Methanobacteriota</taxon>
        <taxon>Stenosarchaea group</taxon>
        <taxon>Halobacteria</taxon>
        <taxon>Halobacteriales</taxon>
        <taxon>Haloferacaceae</taxon>
        <taxon>Haloquadratum</taxon>
    </lineage>
</organism>
<dbReference type="GO" id="GO:0000166">
    <property type="term" value="F:nucleotide binding"/>
    <property type="evidence" value="ECO:0007669"/>
    <property type="project" value="InterPro"/>
</dbReference>
<evidence type="ECO:0000259" key="3">
    <source>
        <dbReference type="Pfam" id="PF01408"/>
    </source>
</evidence>
<feature type="region of interest" description="Disordered" evidence="2">
    <location>
        <begin position="84"/>
        <end position="113"/>
    </location>
</feature>
<dbReference type="PANTHER" id="PTHR43818:SF11">
    <property type="entry name" value="BCDNA.GH03377"/>
    <property type="match status" value="1"/>
</dbReference>
<dbReference type="GO" id="GO:0016491">
    <property type="term" value="F:oxidoreductase activity"/>
    <property type="evidence" value="ECO:0007669"/>
    <property type="project" value="UniProtKB-KW"/>
</dbReference>
<dbReference type="STRING" id="362976.HQ_3202A"/>
<feature type="domain" description="Gfo/Idh/MocA-like oxidoreductase N-terminal" evidence="3">
    <location>
        <begin position="22"/>
        <end position="178"/>
    </location>
</feature>
<dbReference type="SUPFAM" id="SSF51735">
    <property type="entry name" value="NAD(P)-binding Rossmann-fold domains"/>
    <property type="match status" value="1"/>
</dbReference>
<dbReference type="InterPro" id="IPR036291">
    <property type="entry name" value="NAD(P)-bd_dom_sf"/>
</dbReference>
<name>Q18FF6_HALWD</name>